<dbReference type="InterPro" id="IPR011446">
    <property type="entry name" value="BBP7"/>
</dbReference>
<evidence type="ECO:0000313" key="2">
    <source>
        <dbReference type="EMBL" id="OWK47140.1"/>
    </source>
</evidence>
<keyword evidence="3" id="KW-1185">Reference proteome</keyword>
<evidence type="ECO:0000256" key="1">
    <source>
        <dbReference type="SAM" id="SignalP"/>
    </source>
</evidence>
<name>A0A225E067_9BACT</name>
<accession>A0A225E067</accession>
<dbReference type="RefSeq" id="WP_088252278.1">
    <property type="nucleotide sequence ID" value="NZ_NIDE01000001.1"/>
</dbReference>
<dbReference type="Proteomes" id="UP000214646">
    <property type="component" value="Unassembled WGS sequence"/>
</dbReference>
<protein>
    <recommendedName>
        <fullName evidence="4">BBP7 family outer membrane beta-barrel protein</fullName>
    </recommendedName>
</protein>
<dbReference type="Pfam" id="PF07585">
    <property type="entry name" value="BBP7"/>
    <property type="match status" value="1"/>
</dbReference>
<dbReference type="EMBL" id="NIDE01000001">
    <property type="protein sequence ID" value="OWK47140.1"/>
    <property type="molecule type" value="Genomic_DNA"/>
</dbReference>
<comment type="caution">
    <text evidence="2">The sequence shown here is derived from an EMBL/GenBank/DDBJ whole genome shotgun (WGS) entry which is preliminary data.</text>
</comment>
<proteinExistence type="predicted"/>
<organism evidence="2 3">
    <name type="scientific">Fimbriiglobus ruber</name>
    <dbReference type="NCBI Taxonomy" id="1908690"/>
    <lineage>
        <taxon>Bacteria</taxon>
        <taxon>Pseudomonadati</taxon>
        <taxon>Planctomycetota</taxon>
        <taxon>Planctomycetia</taxon>
        <taxon>Gemmatales</taxon>
        <taxon>Gemmataceae</taxon>
        <taxon>Fimbriiglobus</taxon>
    </lineage>
</organism>
<gene>
    <name evidence="2" type="ORF">FRUB_00839</name>
</gene>
<feature type="signal peptide" evidence="1">
    <location>
        <begin position="1"/>
        <end position="21"/>
    </location>
</feature>
<sequence>MFTRYLGAVAVSLGVAGVAVAQQPAATLLRPKPSSAQIQQTTYLNTQPGFQTAAAPPAAGAPGVPGVPGAAPAATAIPGAPATTATPGALPNGTMPSYVYGNTGILPGATTPGGCPTGACPVDVCAPACDCLCGPPGRVWVSGEWIYAKTSGQNIPALVTSAAPGTPRSGAGALGNPGTTVLFGGQTVNNDWRNGFRINAGMWLDQCQRFGISGDFFYLQPSSQSLIASSDGSQILTRPFTNALTGQQDAQLVSFPGVLSGSVAAQAQSSFLGGGINLLCNLCCDPCGRLDFFAGYRYLNLRDDVTIYENLTAQAGSNVPAGTQFMITDHFKTTNQFNGPNVGLAYEKRWSHWYIGVRGSVAIGDTHTTTQINGSTTITPPGGVAQTYPGGLLTQPSNIGSYSSDRFSVVPEVGIRLGCQVTDHMRMFVGYNYLYWSGVARAGDQIDTRVNTNQIAPAQALNGAALPAYTPKTTGFGMNSISLGVEFRF</sequence>
<evidence type="ECO:0000313" key="3">
    <source>
        <dbReference type="Proteomes" id="UP000214646"/>
    </source>
</evidence>
<reference evidence="3" key="1">
    <citation type="submission" date="2017-06" db="EMBL/GenBank/DDBJ databases">
        <title>Genome analysis of Fimbriiglobus ruber SP5, the first member of the order Planctomycetales with confirmed chitinolytic capability.</title>
        <authorList>
            <person name="Ravin N.V."/>
            <person name="Rakitin A.L."/>
            <person name="Ivanova A.A."/>
            <person name="Beletsky A.V."/>
            <person name="Kulichevskaya I.S."/>
            <person name="Mardanov A.V."/>
            <person name="Dedysh S.N."/>
        </authorList>
    </citation>
    <scope>NUCLEOTIDE SEQUENCE [LARGE SCALE GENOMIC DNA]</scope>
    <source>
        <strain evidence="3">SP5</strain>
    </source>
</reference>
<dbReference type="OrthoDB" id="8212403at2"/>
<feature type="chain" id="PRO_5013325021" description="BBP7 family outer membrane beta-barrel protein" evidence="1">
    <location>
        <begin position="22"/>
        <end position="489"/>
    </location>
</feature>
<dbReference type="AlphaFoldDB" id="A0A225E067"/>
<evidence type="ECO:0008006" key="4">
    <source>
        <dbReference type="Google" id="ProtNLM"/>
    </source>
</evidence>
<keyword evidence="1" id="KW-0732">Signal</keyword>